<feature type="transmembrane region" description="Helical" evidence="1">
    <location>
        <begin position="79"/>
        <end position="97"/>
    </location>
</feature>
<keyword evidence="1" id="KW-0472">Membrane</keyword>
<keyword evidence="1" id="KW-1133">Transmembrane helix</keyword>
<gene>
    <name evidence="3" type="ORF">GTW20_15260</name>
    <name evidence="2" type="ORF">VSQ78_18760</name>
</gene>
<keyword evidence="5" id="KW-1185">Reference proteome</keyword>
<feature type="transmembrane region" description="Helical" evidence="1">
    <location>
        <begin position="51"/>
        <end position="72"/>
    </location>
</feature>
<dbReference type="RefSeq" id="WP_014912735.1">
    <property type="nucleotide sequence ID" value="NZ_JAYMRS010000007.1"/>
</dbReference>
<evidence type="ECO:0008006" key="6">
    <source>
        <dbReference type="Google" id="ProtNLM"/>
    </source>
</evidence>
<evidence type="ECO:0000313" key="3">
    <source>
        <dbReference type="EMBL" id="MYR33583.1"/>
    </source>
</evidence>
<organism evidence="3 4">
    <name type="scientific">Nocardiopsis alba</name>
    <dbReference type="NCBI Taxonomy" id="53437"/>
    <lineage>
        <taxon>Bacteria</taxon>
        <taxon>Bacillati</taxon>
        <taxon>Actinomycetota</taxon>
        <taxon>Actinomycetes</taxon>
        <taxon>Streptosporangiales</taxon>
        <taxon>Nocardiopsidaceae</taxon>
        <taxon>Nocardiopsis</taxon>
    </lineage>
</organism>
<feature type="transmembrane region" description="Helical" evidence="1">
    <location>
        <begin position="21"/>
        <end position="39"/>
    </location>
</feature>
<evidence type="ECO:0000313" key="2">
    <source>
        <dbReference type="EMBL" id="MFB8769755.1"/>
    </source>
</evidence>
<evidence type="ECO:0000256" key="1">
    <source>
        <dbReference type="SAM" id="Phobius"/>
    </source>
</evidence>
<protein>
    <recommendedName>
        <fullName evidence="6">Integral membrane protein</fullName>
    </recommendedName>
</protein>
<sequence>MSDADVTERPDRTLRTGPGRLLVAVYAVFALAATARGSYQLATRFEEAPLAYGLSVFAGIVYLIAAIGLARAGRTSRRVALVSVSVEMAGVLVVGALSELTSGVFPEDTVWSHFGSGYMFIPLVLPILGLWWILKVHRADRDQGSFSTT</sequence>
<reference evidence="3 4" key="1">
    <citation type="journal article" date="2019" name="Nat. Commun.">
        <title>The antimicrobial potential of Streptomyces from insect microbiomes.</title>
        <authorList>
            <person name="Chevrette M.G."/>
            <person name="Carlson C.M."/>
            <person name="Ortega H.E."/>
            <person name="Thomas C."/>
            <person name="Ananiev G.E."/>
            <person name="Barns K.J."/>
            <person name="Book A.J."/>
            <person name="Cagnazzo J."/>
            <person name="Carlos C."/>
            <person name="Flanigan W."/>
            <person name="Grubbs K.J."/>
            <person name="Horn H.A."/>
            <person name="Hoffmann F.M."/>
            <person name="Klassen J.L."/>
            <person name="Knack J.J."/>
            <person name="Lewin G.R."/>
            <person name="McDonald B.R."/>
            <person name="Muller L."/>
            <person name="Melo W.G.P."/>
            <person name="Pinto-Tomas A.A."/>
            <person name="Schmitz A."/>
            <person name="Wendt-Pienkowski E."/>
            <person name="Wildman S."/>
            <person name="Zhao M."/>
            <person name="Zhang F."/>
            <person name="Bugni T.S."/>
            <person name="Andes D.R."/>
            <person name="Pupo M.T."/>
            <person name="Currie C.R."/>
        </authorList>
    </citation>
    <scope>NUCLEOTIDE SEQUENCE [LARGE SCALE GENOMIC DNA]</scope>
    <source>
        <strain evidence="3 4">SID5840</strain>
    </source>
</reference>
<dbReference type="EMBL" id="JAYMRS010000007">
    <property type="protein sequence ID" value="MFB8769755.1"/>
    <property type="molecule type" value="Genomic_DNA"/>
</dbReference>
<proteinExistence type="predicted"/>
<reference evidence="2 5" key="2">
    <citation type="submission" date="2024-01" db="EMBL/GenBank/DDBJ databases">
        <title>Genome mining of biosynthetic gene clusters to explore secondary metabolites of Streptomyces sp.</title>
        <authorList>
            <person name="Baig A."/>
            <person name="Ajitkumar Shintre N."/>
            <person name="Kumar H."/>
            <person name="Anbarasu A."/>
            <person name="Ramaiah S."/>
        </authorList>
    </citation>
    <scope>NUCLEOTIDE SEQUENCE [LARGE SCALE GENOMIC DNA]</scope>
    <source>
        <strain evidence="2 5">A01</strain>
    </source>
</reference>
<name>A0A7K2IUG4_9ACTN</name>
<evidence type="ECO:0000313" key="5">
    <source>
        <dbReference type="Proteomes" id="UP001585053"/>
    </source>
</evidence>
<dbReference type="EMBL" id="WWHY01000001">
    <property type="protein sequence ID" value="MYR33583.1"/>
    <property type="molecule type" value="Genomic_DNA"/>
</dbReference>
<dbReference type="Proteomes" id="UP001585053">
    <property type="component" value="Unassembled WGS sequence"/>
</dbReference>
<evidence type="ECO:0000313" key="4">
    <source>
        <dbReference type="Proteomes" id="UP000467124"/>
    </source>
</evidence>
<feature type="transmembrane region" description="Helical" evidence="1">
    <location>
        <begin position="117"/>
        <end position="134"/>
    </location>
</feature>
<comment type="caution">
    <text evidence="3">The sequence shown here is derived from an EMBL/GenBank/DDBJ whole genome shotgun (WGS) entry which is preliminary data.</text>
</comment>
<keyword evidence="1" id="KW-0812">Transmembrane</keyword>
<accession>A0A7K2IUG4</accession>
<dbReference type="Proteomes" id="UP000467124">
    <property type="component" value="Unassembled WGS sequence"/>
</dbReference>
<dbReference type="AlphaFoldDB" id="A0A7K2IUG4"/>
<dbReference type="OMA" id="FPDETVW"/>